<dbReference type="Proteomes" id="UP000027238">
    <property type="component" value="Unassembled WGS sequence"/>
</dbReference>
<protein>
    <submittedName>
        <fullName evidence="1">Uncharacterized protein</fullName>
    </submittedName>
</protein>
<name>A0A066XU46_COLSU</name>
<proteinExistence type="predicted"/>
<sequence length="101" mass="10928">MRTSAGCSIAAGWINIWHPTNLTLHGGFDTVHGVSTALKNYPVESPHREITELKRTLAPRKMLGMSPHCLGTGNAAAYVVSLCRAPSPMSHVHYAFFDVAP</sequence>
<dbReference type="AlphaFoldDB" id="A0A066XU46"/>
<comment type="caution">
    <text evidence="1">The sequence shown here is derived from an EMBL/GenBank/DDBJ whole genome shotgun (WGS) entry which is preliminary data.</text>
</comment>
<evidence type="ECO:0000313" key="2">
    <source>
        <dbReference type="Proteomes" id="UP000027238"/>
    </source>
</evidence>
<gene>
    <name evidence="1" type="ORF">CSUB01_10786</name>
</gene>
<dbReference type="EMBL" id="JMSE01000533">
    <property type="protein sequence ID" value="KDN69281.1"/>
    <property type="molecule type" value="Genomic_DNA"/>
</dbReference>
<reference evidence="2" key="1">
    <citation type="journal article" date="2014" name="Genome Announc.">
        <title>Draft genome sequence of Colletotrichum sublineola, a destructive pathogen of cultivated sorghum.</title>
        <authorList>
            <person name="Baroncelli R."/>
            <person name="Sanz-Martin J.M."/>
            <person name="Rech G.E."/>
            <person name="Sukno S.A."/>
            <person name="Thon M.R."/>
        </authorList>
    </citation>
    <scope>NUCLEOTIDE SEQUENCE [LARGE SCALE GENOMIC DNA]</scope>
    <source>
        <strain evidence="2">TX430BB</strain>
    </source>
</reference>
<evidence type="ECO:0000313" key="1">
    <source>
        <dbReference type="EMBL" id="KDN69281.1"/>
    </source>
</evidence>
<accession>A0A066XU46</accession>
<keyword evidence="2" id="KW-1185">Reference proteome</keyword>
<organism evidence="1 2">
    <name type="scientific">Colletotrichum sublineola</name>
    <name type="common">Sorghum anthracnose fungus</name>
    <dbReference type="NCBI Taxonomy" id="1173701"/>
    <lineage>
        <taxon>Eukaryota</taxon>
        <taxon>Fungi</taxon>
        <taxon>Dikarya</taxon>
        <taxon>Ascomycota</taxon>
        <taxon>Pezizomycotina</taxon>
        <taxon>Sordariomycetes</taxon>
        <taxon>Hypocreomycetidae</taxon>
        <taxon>Glomerellales</taxon>
        <taxon>Glomerellaceae</taxon>
        <taxon>Colletotrichum</taxon>
        <taxon>Colletotrichum graminicola species complex</taxon>
    </lineage>
</organism>
<dbReference type="HOGENOM" id="CLU_2291538_0_0_1"/>